<organism evidence="1 2">
    <name type="scientific">Stutzerimonas stutzeri</name>
    <name type="common">Pseudomonas stutzeri</name>
    <dbReference type="NCBI Taxonomy" id="316"/>
    <lineage>
        <taxon>Bacteria</taxon>
        <taxon>Pseudomonadati</taxon>
        <taxon>Pseudomonadota</taxon>
        <taxon>Gammaproteobacteria</taxon>
        <taxon>Pseudomonadales</taxon>
        <taxon>Pseudomonadaceae</taxon>
        <taxon>Stutzerimonas</taxon>
    </lineage>
</organism>
<dbReference type="EMBL" id="VNHQ01000010">
    <property type="protein sequence ID" value="TYP66957.1"/>
    <property type="molecule type" value="Genomic_DNA"/>
</dbReference>
<comment type="caution">
    <text evidence="1">The sequence shown here is derived from an EMBL/GenBank/DDBJ whole genome shotgun (WGS) entry which is preliminary data.</text>
</comment>
<sequence length="88" mass="10113">MRAAILHVMAFEFIEPYEVVARELRFIELQGERQLAEERLEVRRPRLAKRRVSLQCKIDRVGCRECSVLAMAGAWVDGQSALQTVALQ</sequence>
<gene>
    <name evidence="1" type="ORF">A9A72_120282</name>
</gene>
<protein>
    <submittedName>
        <fullName evidence="1">Uncharacterized protein</fullName>
    </submittedName>
</protein>
<reference evidence="1 2" key="1">
    <citation type="submission" date="2019-07" db="EMBL/GenBank/DDBJ databases">
        <title>Deep subsurface shale carbon reservoir microbial communities from Ohio and West Virginia, USA.</title>
        <authorList>
            <person name="Wrighton K."/>
        </authorList>
    </citation>
    <scope>NUCLEOTIDE SEQUENCE [LARGE SCALE GENOMIC DNA]</scope>
    <source>
        <strain evidence="1 2">NP_8Ht</strain>
    </source>
</reference>
<accession>A0A5S5BIR3</accession>
<proteinExistence type="predicted"/>
<name>A0A5S5BIR3_STUST</name>
<evidence type="ECO:0000313" key="2">
    <source>
        <dbReference type="Proteomes" id="UP000324282"/>
    </source>
</evidence>
<dbReference type="AlphaFoldDB" id="A0A5S5BIR3"/>
<evidence type="ECO:0000313" key="1">
    <source>
        <dbReference type="EMBL" id="TYP66957.1"/>
    </source>
</evidence>
<dbReference type="Proteomes" id="UP000324282">
    <property type="component" value="Unassembled WGS sequence"/>
</dbReference>